<accession>A0ABW3C5Y3</accession>
<dbReference type="Gene3D" id="1.20.1290.10">
    <property type="entry name" value="AhpD-like"/>
    <property type="match status" value="1"/>
</dbReference>
<comment type="caution">
    <text evidence="3">The sequence shown here is derived from an EMBL/GenBank/DDBJ whole genome shotgun (WGS) entry which is preliminary data.</text>
</comment>
<evidence type="ECO:0000256" key="1">
    <source>
        <dbReference type="SAM" id="MobiDB-lite"/>
    </source>
</evidence>
<gene>
    <name evidence="3" type="ORF">ACFQ00_11685</name>
</gene>
<dbReference type="Pfam" id="PF02627">
    <property type="entry name" value="CMD"/>
    <property type="match status" value="1"/>
</dbReference>
<sequence>MTTRIPLLDVEALEGPVGDALRGRRSKLNIVAMMAHAQGCVVQQLQLGRAVNSEQDLDPLSRELLILLTAHLEDGEYVWRQHVPIAIQHGASREKISALEKGDIASKAFSPDERALLVYGAQVVRGGAVDEVTFRAAARRYSHRELVEAILAIGYYMTMNRITSATLTPLEAPDVEQPPSLDRQPGTVAR</sequence>
<dbReference type="SUPFAM" id="SSF69118">
    <property type="entry name" value="AhpD-like"/>
    <property type="match status" value="1"/>
</dbReference>
<dbReference type="PANTHER" id="PTHR34846:SF11">
    <property type="entry name" value="4-CARBOXYMUCONOLACTONE DECARBOXYLASE FAMILY PROTEIN (AFU_ORTHOLOGUE AFUA_6G11590)"/>
    <property type="match status" value="1"/>
</dbReference>
<name>A0ABW3C5Y3_SPHXN</name>
<feature type="domain" description="Carboxymuconolactone decarboxylase-like" evidence="2">
    <location>
        <begin position="47"/>
        <end position="101"/>
    </location>
</feature>
<dbReference type="Proteomes" id="UP001597124">
    <property type="component" value="Unassembled WGS sequence"/>
</dbReference>
<dbReference type="InterPro" id="IPR003779">
    <property type="entry name" value="CMD-like"/>
</dbReference>
<evidence type="ECO:0000313" key="3">
    <source>
        <dbReference type="EMBL" id="MFD0848989.1"/>
    </source>
</evidence>
<organism evidence="3 4">
    <name type="scientific">Sphingosinicella xenopeptidilytica</name>
    <dbReference type="NCBI Taxonomy" id="364098"/>
    <lineage>
        <taxon>Bacteria</taxon>
        <taxon>Pseudomonadati</taxon>
        <taxon>Pseudomonadota</taxon>
        <taxon>Alphaproteobacteria</taxon>
        <taxon>Sphingomonadales</taxon>
        <taxon>Sphingosinicellaceae</taxon>
        <taxon>Sphingosinicella</taxon>
    </lineage>
</organism>
<keyword evidence="4" id="KW-1185">Reference proteome</keyword>
<evidence type="ECO:0000259" key="2">
    <source>
        <dbReference type="Pfam" id="PF02627"/>
    </source>
</evidence>
<dbReference type="PANTHER" id="PTHR34846">
    <property type="entry name" value="4-CARBOXYMUCONOLACTONE DECARBOXYLASE FAMILY PROTEIN (AFU_ORTHOLOGUE AFUA_6G11590)"/>
    <property type="match status" value="1"/>
</dbReference>
<feature type="region of interest" description="Disordered" evidence="1">
    <location>
        <begin position="171"/>
        <end position="190"/>
    </location>
</feature>
<protein>
    <submittedName>
        <fullName evidence="3">Carboxymuconolactone decarboxylase family protein</fullName>
    </submittedName>
</protein>
<dbReference type="InterPro" id="IPR029032">
    <property type="entry name" value="AhpD-like"/>
</dbReference>
<reference evidence="4" key="1">
    <citation type="journal article" date="2019" name="Int. J. Syst. Evol. Microbiol.">
        <title>The Global Catalogue of Microorganisms (GCM) 10K type strain sequencing project: providing services to taxonomists for standard genome sequencing and annotation.</title>
        <authorList>
            <consortium name="The Broad Institute Genomics Platform"/>
            <consortium name="The Broad Institute Genome Sequencing Center for Infectious Disease"/>
            <person name="Wu L."/>
            <person name="Ma J."/>
        </authorList>
    </citation>
    <scope>NUCLEOTIDE SEQUENCE [LARGE SCALE GENOMIC DNA]</scope>
    <source>
        <strain evidence="4">CCUG 52537</strain>
    </source>
</reference>
<evidence type="ECO:0000313" key="4">
    <source>
        <dbReference type="Proteomes" id="UP001597124"/>
    </source>
</evidence>
<dbReference type="EMBL" id="JBHTIK010000005">
    <property type="protein sequence ID" value="MFD0848989.1"/>
    <property type="molecule type" value="Genomic_DNA"/>
</dbReference>
<proteinExistence type="predicted"/>
<dbReference type="RefSeq" id="WP_381490734.1">
    <property type="nucleotide sequence ID" value="NZ_JBHTIK010000005.1"/>
</dbReference>